<sequence length="358" mass="41011">MYAFHSDKAISMFKRLPNSRAPPEGIAPPSASTYAFRELRQRLVEEGWFKIHPLGELQKLAPWSAVTAAGVWLARRSGFWSAFAGVVCLAIGNSLAGWLSHDYVHGRQPFAWAMRGFGELIGGMSTTWWSNKHNMHHALTNEVGYDEDIALDPALHLWAPDPRHDTLPWLRQWQHVYWPLPYSILFLYWRFDSIRYVLKDKKWGEAARLAAHWAAFSALVPFRLLLASVWLSGLITATIVTVTHQSEEIFLGDTLRKYDFVEAQFRSTRDAKCNNWFSDVLWGGMQWQLEHHLFPTMPRYRYPALSKVLAQFASENDLTYRVTGEFKIIGDNVALLKKIGQGPQQPGNPNSEPLFKQV</sequence>
<reference evidence="3" key="2">
    <citation type="submission" date="2024-10" db="UniProtKB">
        <authorList>
            <consortium name="EnsemblProtists"/>
        </authorList>
    </citation>
    <scope>IDENTIFICATION</scope>
</reference>
<name>A0A0D3KYJ3_EMIH1</name>
<organism evidence="3 4">
    <name type="scientific">Emiliania huxleyi (strain CCMP1516)</name>
    <dbReference type="NCBI Taxonomy" id="280463"/>
    <lineage>
        <taxon>Eukaryota</taxon>
        <taxon>Haptista</taxon>
        <taxon>Haptophyta</taxon>
        <taxon>Prymnesiophyceae</taxon>
        <taxon>Isochrysidales</taxon>
        <taxon>Noelaerhabdaceae</taxon>
        <taxon>Emiliania</taxon>
    </lineage>
</organism>
<dbReference type="HOGENOM" id="CLU_016265_1_1_1"/>
<dbReference type="RefSeq" id="XP_005793257.1">
    <property type="nucleotide sequence ID" value="XM_005793200.1"/>
</dbReference>
<keyword evidence="4" id="KW-1185">Reference proteome</keyword>
<dbReference type="OMA" id="FGGMQYQ"/>
<dbReference type="GO" id="GO:0016020">
    <property type="term" value="C:membrane"/>
    <property type="evidence" value="ECO:0007669"/>
    <property type="project" value="TreeGrafter"/>
</dbReference>
<dbReference type="EnsemblProtists" id="EOD40828">
    <property type="protein sequence ID" value="EOD40828"/>
    <property type="gene ID" value="EMIHUDRAFT_417285"/>
</dbReference>
<feature type="transmembrane region" description="Helical" evidence="1">
    <location>
        <begin position="176"/>
        <end position="198"/>
    </location>
</feature>
<dbReference type="eggNOG" id="KOG4232">
    <property type="taxonomic scope" value="Eukaryota"/>
</dbReference>
<dbReference type="PANTHER" id="PTHR19353:SF19">
    <property type="entry name" value="DELTA(5) FATTY ACID DESATURASE C-RELATED"/>
    <property type="match status" value="1"/>
</dbReference>
<keyword evidence="1" id="KW-0472">Membrane</keyword>
<dbReference type="GeneID" id="17286098"/>
<evidence type="ECO:0000313" key="4">
    <source>
        <dbReference type="Proteomes" id="UP000013827"/>
    </source>
</evidence>
<dbReference type="PaxDb" id="2903-EOD40828"/>
<accession>A0A0D3KYJ3</accession>
<dbReference type="CDD" id="cd03506">
    <property type="entry name" value="Delta6-FADS-like"/>
    <property type="match status" value="1"/>
</dbReference>
<dbReference type="PANTHER" id="PTHR19353">
    <property type="entry name" value="FATTY ACID DESATURASE 2"/>
    <property type="match status" value="1"/>
</dbReference>
<dbReference type="GO" id="GO:0016717">
    <property type="term" value="F:oxidoreductase activity, acting on paired donors, with oxidation of a pair of donors resulting in the reduction of molecular oxygen to two molecules of water"/>
    <property type="evidence" value="ECO:0007669"/>
    <property type="project" value="TreeGrafter"/>
</dbReference>
<dbReference type="GO" id="GO:0008610">
    <property type="term" value="P:lipid biosynthetic process"/>
    <property type="evidence" value="ECO:0007669"/>
    <property type="project" value="UniProtKB-ARBA"/>
</dbReference>
<feature type="transmembrane region" description="Helical" evidence="1">
    <location>
        <begin position="210"/>
        <end position="231"/>
    </location>
</feature>
<dbReference type="InterPro" id="IPR012171">
    <property type="entry name" value="Fatty_acid_desaturase"/>
</dbReference>
<proteinExistence type="predicted"/>
<keyword evidence="1" id="KW-1133">Transmembrane helix</keyword>
<dbReference type="InterPro" id="IPR005804">
    <property type="entry name" value="FA_desaturase_dom"/>
</dbReference>
<dbReference type="KEGG" id="ehx:EMIHUDRAFT_417285"/>
<evidence type="ECO:0000259" key="2">
    <source>
        <dbReference type="Pfam" id="PF00487"/>
    </source>
</evidence>
<keyword evidence="1" id="KW-0812">Transmembrane</keyword>
<dbReference type="Proteomes" id="UP000013827">
    <property type="component" value="Unassembled WGS sequence"/>
</dbReference>
<feature type="domain" description="Fatty acid desaturase" evidence="2">
    <location>
        <begin position="80"/>
        <end position="323"/>
    </location>
</feature>
<dbReference type="Pfam" id="PF00487">
    <property type="entry name" value="FA_desaturase"/>
    <property type="match status" value="1"/>
</dbReference>
<evidence type="ECO:0000313" key="3">
    <source>
        <dbReference type="EnsemblProtists" id="EOD40828"/>
    </source>
</evidence>
<reference evidence="4" key="1">
    <citation type="journal article" date="2013" name="Nature">
        <title>Pan genome of the phytoplankton Emiliania underpins its global distribution.</title>
        <authorList>
            <person name="Read B.A."/>
            <person name="Kegel J."/>
            <person name="Klute M.J."/>
            <person name="Kuo A."/>
            <person name="Lefebvre S.C."/>
            <person name="Maumus F."/>
            <person name="Mayer C."/>
            <person name="Miller J."/>
            <person name="Monier A."/>
            <person name="Salamov A."/>
            <person name="Young J."/>
            <person name="Aguilar M."/>
            <person name="Claverie J.M."/>
            <person name="Frickenhaus S."/>
            <person name="Gonzalez K."/>
            <person name="Herman E.K."/>
            <person name="Lin Y.C."/>
            <person name="Napier J."/>
            <person name="Ogata H."/>
            <person name="Sarno A.F."/>
            <person name="Shmutz J."/>
            <person name="Schroeder D."/>
            <person name="de Vargas C."/>
            <person name="Verret F."/>
            <person name="von Dassow P."/>
            <person name="Valentin K."/>
            <person name="Van de Peer Y."/>
            <person name="Wheeler G."/>
            <person name="Dacks J.B."/>
            <person name="Delwiche C.F."/>
            <person name="Dyhrman S.T."/>
            <person name="Glockner G."/>
            <person name="John U."/>
            <person name="Richards T."/>
            <person name="Worden A.Z."/>
            <person name="Zhang X."/>
            <person name="Grigoriev I.V."/>
            <person name="Allen A.E."/>
            <person name="Bidle K."/>
            <person name="Borodovsky M."/>
            <person name="Bowler C."/>
            <person name="Brownlee C."/>
            <person name="Cock J.M."/>
            <person name="Elias M."/>
            <person name="Gladyshev V.N."/>
            <person name="Groth M."/>
            <person name="Guda C."/>
            <person name="Hadaegh A."/>
            <person name="Iglesias-Rodriguez M.D."/>
            <person name="Jenkins J."/>
            <person name="Jones B.M."/>
            <person name="Lawson T."/>
            <person name="Leese F."/>
            <person name="Lindquist E."/>
            <person name="Lobanov A."/>
            <person name="Lomsadze A."/>
            <person name="Malik S.B."/>
            <person name="Marsh M.E."/>
            <person name="Mackinder L."/>
            <person name="Mock T."/>
            <person name="Mueller-Roeber B."/>
            <person name="Pagarete A."/>
            <person name="Parker M."/>
            <person name="Probert I."/>
            <person name="Quesneville H."/>
            <person name="Raines C."/>
            <person name="Rensing S.A."/>
            <person name="Riano-Pachon D.M."/>
            <person name="Richier S."/>
            <person name="Rokitta S."/>
            <person name="Shiraiwa Y."/>
            <person name="Soanes D.M."/>
            <person name="van der Giezen M."/>
            <person name="Wahlund T.M."/>
            <person name="Williams B."/>
            <person name="Wilson W."/>
            <person name="Wolfe G."/>
            <person name="Wurch L.L."/>
        </authorList>
    </citation>
    <scope>NUCLEOTIDE SEQUENCE</scope>
</reference>
<evidence type="ECO:0000256" key="1">
    <source>
        <dbReference type="SAM" id="Phobius"/>
    </source>
</evidence>
<protein>
    <recommendedName>
        <fullName evidence="2">Fatty acid desaturase domain-containing protein</fullName>
    </recommendedName>
</protein>
<feature type="transmembrane region" description="Helical" evidence="1">
    <location>
        <begin position="79"/>
        <end position="99"/>
    </location>
</feature>
<dbReference type="AlphaFoldDB" id="A0A0D3KYJ3"/>